<evidence type="ECO:0000313" key="3">
    <source>
        <dbReference type="Proteomes" id="UP000007721"/>
    </source>
</evidence>
<dbReference type="KEGG" id="geo:Geob_1811"/>
<protein>
    <recommendedName>
        <fullName evidence="4">DUF4410 domain-containing protein</fullName>
    </recommendedName>
</protein>
<sequence>MKLVRAVLLASVVSAFSVSSLFAADEAPLPKPDVLTEEAVMTSRRLSTYDTIILRDLKVEGAEYSNIDEEEKPKVEAMKPFLVRTVAESLEMELKRRNMFKKIQKNGEAKQKAVILEGDFTEFNAGNRAVRFWVGFGAGKTYLRMKGRLIDAETGKELATFEDRETGYRGSMTMESFDDLFPHQAKSLGENIANFIEKLY</sequence>
<accession>B9M781</accession>
<organism evidence="2 3">
    <name type="scientific">Geotalea daltonii (strain DSM 22248 / JCM 15807 / FRC-32)</name>
    <name type="common">Geobacter daltonii</name>
    <dbReference type="NCBI Taxonomy" id="316067"/>
    <lineage>
        <taxon>Bacteria</taxon>
        <taxon>Pseudomonadati</taxon>
        <taxon>Thermodesulfobacteriota</taxon>
        <taxon>Desulfuromonadia</taxon>
        <taxon>Geobacterales</taxon>
        <taxon>Geobacteraceae</taxon>
        <taxon>Geotalea</taxon>
    </lineage>
</organism>
<dbReference type="RefSeq" id="WP_012646898.1">
    <property type="nucleotide sequence ID" value="NC_011979.1"/>
</dbReference>
<evidence type="ECO:0008006" key="4">
    <source>
        <dbReference type="Google" id="ProtNLM"/>
    </source>
</evidence>
<dbReference type="eggNOG" id="ENOG5033ZPH">
    <property type="taxonomic scope" value="Bacteria"/>
</dbReference>
<name>B9M781_GEODF</name>
<feature type="signal peptide" evidence="1">
    <location>
        <begin position="1"/>
        <end position="23"/>
    </location>
</feature>
<proteinExistence type="predicted"/>
<dbReference type="InterPro" id="IPR025522">
    <property type="entry name" value="DUF4410"/>
</dbReference>
<reference evidence="2 3" key="1">
    <citation type="submission" date="2009-01" db="EMBL/GenBank/DDBJ databases">
        <title>Complete sequence of Geobacter sp. FRC-32.</title>
        <authorList>
            <consortium name="US DOE Joint Genome Institute"/>
            <person name="Lucas S."/>
            <person name="Copeland A."/>
            <person name="Lapidus A."/>
            <person name="Glavina del Rio T."/>
            <person name="Dalin E."/>
            <person name="Tice H."/>
            <person name="Bruce D."/>
            <person name="Goodwin L."/>
            <person name="Pitluck S."/>
            <person name="Saunders E."/>
            <person name="Brettin T."/>
            <person name="Detter J.C."/>
            <person name="Han C."/>
            <person name="Larimer F."/>
            <person name="Land M."/>
            <person name="Hauser L."/>
            <person name="Kyrpides N."/>
            <person name="Ovchinnikova G."/>
            <person name="Kostka J."/>
            <person name="Richardson P."/>
        </authorList>
    </citation>
    <scope>NUCLEOTIDE SEQUENCE [LARGE SCALE GENOMIC DNA]</scope>
    <source>
        <strain evidence="3">DSM 22248 / JCM 15807 / FRC-32</strain>
    </source>
</reference>
<feature type="chain" id="PRO_5002886586" description="DUF4410 domain-containing protein" evidence="1">
    <location>
        <begin position="24"/>
        <end position="200"/>
    </location>
</feature>
<dbReference type="OrthoDB" id="5395108at2"/>
<evidence type="ECO:0000313" key="2">
    <source>
        <dbReference type="EMBL" id="ACM20169.1"/>
    </source>
</evidence>
<keyword evidence="1" id="KW-0732">Signal</keyword>
<dbReference type="EMBL" id="CP001390">
    <property type="protein sequence ID" value="ACM20169.1"/>
    <property type="molecule type" value="Genomic_DNA"/>
</dbReference>
<dbReference type="Pfam" id="PF14366">
    <property type="entry name" value="DUF4410"/>
    <property type="match status" value="1"/>
</dbReference>
<gene>
    <name evidence="2" type="ordered locus">Geob_1811</name>
</gene>
<dbReference type="HOGENOM" id="CLU_1382399_0_0_7"/>
<dbReference type="Proteomes" id="UP000007721">
    <property type="component" value="Chromosome"/>
</dbReference>
<dbReference type="AlphaFoldDB" id="B9M781"/>
<evidence type="ECO:0000256" key="1">
    <source>
        <dbReference type="SAM" id="SignalP"/>
    </source>
</evidence>
<keyword evidence="3" id="KW-1185">Reference proteome</keyword>